<feature type="region of interest" description="Disordered" evidence="1">
    <location>
        <begin position="330"/>
        <end position="385"/>
    </location>
</feature>
<feature type="compositionally biased region" description="Basic and acidic residues" evidence="1">
    <location>
        <begin position="640"/>
        <end position="650"/>
    </location>
</feature>
<keyword evidence="2" id="KW-0472">Membrane</keyword>
<evidence type="ECO:0000256" key="1">
    <source>
        <dbReference type="SAM" id="MobiDB-lite"/>
    </source>
</evidence>
<comment type="caution">
    <text evidence="3">The sequence shown here is derived from an EMBL/GenBank/DDBJ whole genome shotgun (WGS) entry which is preliminary data.</text>
</comment>
<feature type="compositionally biased region" description="Polar residues" evidence="1">
    <location>
        <begin position="246"/>
        <end position="256"/>
    </location>
</feature>
<feature type="compositionally biased region" description="Basic and acidic residues" evidence="1">
    <location>
        <begin position="674"/>
        <end position="686"/>
    </location>
</feature>
<feature type="region of interest" description="Disordered" evidence="1">
    <location>
        <begin position="246"/>
        <end position="265"/>
    </location>
</feature>
<proteinExistence type="predicted"/>
<reference evidence="3" key="1">
    <citation type="journal article" date="2020" name="Front. Microbiol.">
        <title>Gene regulatory networks of Penicillium echinulatum 2HH and Penicillium oxalicum 114-2 inferred by a computational biology approach.</title>
        <authorList>
            <person name="Lenz A.R."/>
            <person name="Galan-Vasquez E."/>
            <person name="Balbinot E."/>
            <person name="De Abreu F.P."/>
            <person name="De Oliveira N.S."/>
            <person name="Da Rosa L.O."/>
            <person name="De Avila E Silva S."/>
            <person name="Camassola M."/>
            <person name="Dillon A.J.P."/>
            <person name="Perez-Rueda E."/>
        </authorList>
    </citation>
    <scope>NUCLEOTIDE SEQUENCE</scope>
    <source>
        <strain evidence="3">S1M29</strain>
    </source>
</reference>
<dbReference type="Proteomes" id="UP000631181">
    <property type="component" value="Unassembled WGS sequence"/>
</dbReference>
<dbReference type="EMBL" id="WIWV01000006">
    <property type="protein sequence ID" value="KAF7719363.1"/>
    <property type="molecule type" value="Genomic_DNA"/>
</dbReference>
<dbReference type="AlphaFoldDB" id="A0A8J8WJR5"/>
<gene>
    <name evidence="3" type="ORF">PECM_006962</name>
</gene>
<name>A0A8J8WJR5_9EURO</name>
<keyword evidence="2" id="KW-0812">Transmembrane</keyword>
<dbReference type="InterPro" id="IPR015915">
    <property type="entry name" value="Kelch-typ_b-propeller"/>
</dbReference>
<keyword evidence="4" id="KW-1185">Reference proteome</keyword>
<evidence type="ECO:0000313" key="3">
    <source>
        <dbReference type="EMBL" id="KAF7719363.1"/>
    </source>
</evidence>
<evidence type="ECO:0000256" key="2">
    <source>
        <dbReference type="SAM" id="Phobius"/>
    </source>
</evidence>
<protein>
    <recommendedName>
        <fullName evidence="5">Galactose oxidase/kelch, beta-propeller</fullName>
    </recommendedName>
</protein>
<dbReference type="Gene3D" id="2.120.10.80">
    <property type="entry name" value="Kelch-type beta propeller"/>
    <property type="match status" value="1"/>
</dbReference>
<feature type="compositionally biased region" description="Polar residues" evidence="1">
    <location>
        <begin position="651"/>
        <end position="672"/>
    </location>
</feature>
<dbReference type="SUPFAM" id="SSF117281">
    <property type="entry name" value="Kelch motif"/>
    <property type="match status" value="1"/>
</dbReference>
<organism evidence="3 4">
    <name type="scientific">Penicillium ucsense</name>
    <dbReference type="NCBI Taxonomy" id="2839758"/>
    <lineage>
        <taxon>Eukaryota</taxon>
        <taxon>Fungi</taxon>
        <taxon>Dikarya</taxon>
        <taxon>Ascomycota</taxon>
        <taxon>Pezizomycotina</taxon>
        <taxon>Eurotiomycetes</taxon>
        <taxon>Eurotiomycetidae</taxon>
        <taxon>Eurotiales</taxon>
        <taxon>Aspergillaceae</taxon>
        <taxon>Penicillium</taxon>
    </lineage>
</organism>
<feature type="compositionally biased region" description="Polar residues" evidence="1">
    <location>
        <begin position="629"/>
        <end position="639"/>
    </location>
</feature>
<feature type="transmembrane region" description="Helical" evidence="2">
    <location>
        <begin position="394"/>
        <end position="416"/>
    </location>
</feature>
<accession>A0A8J8WJR5</accession>
<dbReference type="OrthoDB" id="5352000at2759"/>
<feature type="region of interest" description="Disordered" evidence="1">
    <location>
        <begin position="479"/>
        <end position="509"/>
    </location>
</feature>
<feature type="compositionally biased region" description="Polar residues" evidence="1">
    <location>
        <begin position="493"/>
        <end position="509"/>
    </location>
</feature>
<evidence type="ECO:0000313" key="4">
    <source>
        <dbReference type="Proteomes" id="UP000631181"/>
    </source>
</evidence>
<sequence>MTNSKPPSALKNHCLVVAGNTLYAYSADGFFSRALAVNSTWTSLDSGVAVSGAVCVKGGYEGSQNADEALYVVGGTTTNSDQTYTGLQRYSFQEGKWQTLGTGSSPLTGRTGHGAAFIPSTSSIITYAGTTIPGTESALSADAFQISTKTPYTPLSLVSQGAPNLRYPQLHSWNATHLGMFGGNGGSDRIWMYSDGPGWQISPSSLPLDVSLSTPLNLVSGPGDSKVAELFNMHSSPNSVTNYELVTPEGQPQSPAKSVGAPSVKRSSDVFPTYNATFAPAQTWTNYALAQGNNGMVVLSNGQAIDSLALYNQSSNSWVNSTEFFQGKSIQQPLTGSTSSSSMSNTTPTATATTTPPAITSPGMTTASVTPSSTPAPTAGATADMSSHDRIVKIVGGTLGGACALCFILLFILWLLKRERTKREQIGRPRIQHSSNRQSFQDQGMQSLARSAQPMGRSDGPVPASAHDSIAIFSGAYAQSPKTSAPPQLGMRNETSTGPHKSNFNSNLAPSSLAPSTIYTAGMNRTSATSADFDILPGDRNTDDNWGKYFKDTTGVAAPASQPTHRSIASSIYTQSDYRGSAWPMSTLNPLNMSFLDQPKPLGQVYMGSPTTLFASSTHSLTIPEGQSARISSVDSISLHSEDDPHDTRWTDTQVGQPNRPPSSAYSQSMYSRYTRDLRSDPHEMPPFKGSSRPNVPIPEFPDESPVVGRGSNVNADMSWLNLQTGRI</sequence>
<evidence type="ECO:0008006" key="5">
    <source>
        <dbReference type="Google" id="ProtNLM"/>
    </source>
</evidence>
<feature type="compositionally biased region" description="Low complexity" evidence="1">
    <location>
        <begin position="335"/>
        <end position="383"/>
    </location>
</feature>
<keyword evidence="2" id="KW-1133">Transmembrane helix</keyword>
<feature type="region of interest" description="Disordered" evidence="1">
    <location>
        <begin position="628"/>
        <end position="713"/>
    </location>
</feature>